<feature type="transmembrane region" description="Helical" evidence="13">
    <location>
        <begin position="194"/>
        <end position="217"/>
    </location>
</feature>
<dbReference type="Pfam" id="PF02517">
    <property type="entry name" value="Rce1-like"/>
    <property type="match status" value="1"/>
</dbReference>
<feature type="domain" description="CAAX prenyl protease 2/Lysostaphin resistance protein A-like" evidence="14">
    <location>
        <begin position="131"/>
        <end position="235"/>
    </location>
</feature>
<evidence type="ECO:0000256" key="5">
    <source>
        <dbReference type="ARBA" id="ARBA00022801"/>
    </source>
</evidence>
<comment type="similarity">
    <text evidence="2">Belongs to the peptidase U48 family.</text>
</comment>
<evidence type="ECO:0000256" key="3">
    <source>
        <dbReference type="ARBA" id="ARBA00022670"/>
    </source>
</evidence>
<evidence type="ECO:0000256" key="1">
    <source>
        <dbReference type="ARBA" id="ARBA00004477"/>
    </source>
</evidence>
<evidence type="ECO:0000256" key="13">
    <source>
        <dbReference type="SAM" id="Phobius"/>
    </source>
</evidence>
<evidence type="ECO:0000256" key="7">
    <source>
        <dbReference type="ARBA" id="ARBA00022989"/>
    </source>
</evidence>
<evidence type="ECO:0000256" key="12">
    <source>
        <dbReference type="ARBA" id="ARBA00049763"/>
    </source>
</evidence>
<evidence type="ECO:0000256" key="8">
    <source>
        <dbReference type="ARBA" id="ARBA00023136"/>
    </source>
</evidence>
<dbReference type="EC" id="3.4.26.1" evidence="11"/>
<dbReference type="InterPro" id="IPR039731">
    <property type="entry name" value="Rce1"/>
</dbReference>
<keyword evidence="6" id="KW-0256">Endoplasmic reticulum</keyword>
<organism evidence="15">
    <name type="scientific">Homalodisca liturata</name>
    <dbReference type="NCBI Taxonomy" id="320908"/>
    <lineage>
        <taxon>Eukaryota</taxon>
        <taxon>Metazoa</taxon>
        <taxon>Ecdysozoa</taxon>
        <taxon>Arthropoda</taxon>
        <taxon>Hexapoda</taxon>
        <taxon>Insecta</taxon>
        <taxon>Pterygota</taxon>
        <taxon>Neoptera</taxon>
        <taxon>Paraneoptera</taxon>
        <taxon>Hemiptera</taxon>
        <taxon>Auchenorrhyncha</taxon>
        <taxon>Membracoidea</taxon>
        <taxon>Cicadellidae</taxon>
        <taxon>Cicadellinae</taxon>
        <taxon>Proconiini</taxon>
        <taxon>Homalodisca</taxon>
    </lineage>
</organism>
<dbReference type="GO" id="GO:0004222">
    <property type="term" value="F:metalloendopeptidase activity"/>
    <property type="evidence" value="ECO:0007669"/>
    <property type="project" value="InterPro"/>
</dbReference>
<keyword evidence="7 13" id="KW-1133">Transmembrane helix</keyword>
<dbReference type="AlphaFoldDB" id="A0A1B6HVQ7"/>
<protein>
    <recommendedName>
        <fullName evidence="12">CAAX prenyl protease 2</fullName>
        <ecNumber evidence="11">3.4.26.1</ecNumber>
    </recommendedName>
    <alternativeName>
        <fullName evidence="9">Farnesylated proteins-converting enzyme 2</fullName>
    </alternativeName>
</protein>
<evidence type="ECO:0000313" key="15">
    <source>
        <dbReference type="EMBL" id="JAS78720.1"/>
    </source>
</evidence>
<sequence length="286" mass="32811">MADFPPVNFPCLSAISACLILSVVFVLSLYIWQSPHSRDHPSTIKKRFLSVSVMMFLSPLFLYYYSDCDAFEKNTLWELLGLRLPGLFLASTVPLLLTMVLFLGPLALQGRSGIWRLYAEPMYWVNNMGNLIWMRNHVVAPLSEEFTFRACMLPLLLQCFRPTTAIFVCPLFFGIAHLHHVAERLKYGMELKKALLLSCFQFSYTTLFGAYSAFLFVRTGHFVAPFLAHAFCNHMGFPDLTELYVYKEPQRSIIMALCVIGLVTWCFLLDPLTSPSWYSNNVFYNI</sequence>
<evidence type="ECO:0000256" key="11">
    <source>
        <dbReference type="ARBA" id="ARBA00049729"/>
    </source>
</evidence>
<gene>
    <name evidence="15" type="ORF">g.2531</name>
</gene>
<evidence type="ECO:0000256" key="2">
    <source>
        <dbReference type="ARBA" id="ARBA00006897"/>
    </source>
</evidence>
<keyword evidence="3" id="KW-0645">Protease</keyword>
<dbReference type="GO" id="GO:0005789">
    <property type="term" value="C:endoplasmic reticulum membrane"/>
    <property type="evidence" value="ECO:0007669"/>
    <property type="project" value="UniProtKB-SubCell"/>
</dbReference>
<feature type="transmembrane region" description="Helical" evidence="13">
    <location>
        <begin position="12"/>
        <end position="32"/>
    </location>
</feature>
<dbReference type="PANTHER" id="PTHR13046:SF0">
    <property type="entry name" value="CAAX PRENYL PROTEASE 2"/>
    <property type="match status" value="1"/>
</dbReference>
<evidence type="ECO:0000256" key="9">
    <source>
        <dbReference type="ARBA" id="ARBA00032607"/>
    </source>
</evidence>
<keyword evidence="4 13" id="KW-0812">Transmembrane</keyword>
<keyword evidence="5" id="KW-0378">Hydrolase</keyword>
<feature type="transmembrane region" description="Helical" evidence="13">
    <location>
        <begin position="252"/>
        <end position="269"/>
    </location>
</feature>
<dbReference type="PANTHER" id="PTHR13046">
    <property type="entry name" value="PROTEASE U48 CAAX PRENYL PROTEASE RCE1"/>
    <property type="match status" value="1"/>
</dbReference>
<comment type="subcellular location">
    <subcellularLocation>
        <location evidence="1">Endoplasmic reticulum membrane</location>
        <topology evidence="1">Multi-pass membrane protein</topology>
    </subcellularLocation>
</comment>
<feature type="transmembrane region" description="Helical" evidence="13">
    <location>
        <begin position="86"/>
        <end position="108"/>
    </location>
</feature>
<reference evidence="15" key="1">
    <citation type="submission" date="2015-11" db="EMBL/GenBank/DDBJ databases">
        <title>De novo transcriptome assembly of four potential Pierce s Disease insect vectors from Arizona vineyards.</title>
        <authorList>
            <person name="Tassone E.E."/>
        </authorList>
    </citation>
    <scope>NUCLEOTIDE SEQUENCE</scope>
</reference>
<evidence type="ECO:0000259" key="14">
    <source>
        <dbReference type="Pfam" id="PF02517"/>
    </source>
</evidence>
<evidence type="ECO:0000256" key="6">
    <source>
        <dbReference type="ARBA" id="ARBA00022824"/>
    </source>
</evidence>
<dbReference type="EMBL" id="GECU01028986">
    <property type="protein sequence ID" value="JAS78720.1"/>
    <property type="molecule type" value="Transcribed_RNA"/>
</dbReference>
<proteinExistence type="inferred from homology"/>
<dbReference type="InterPro" id="IPR003675">
    <property type="entry name" value="Rce1/LyrA-like_dom"/>
</dbReference>
<evidence type="ECO:0000256" key="10">
    <source>
        <dbReference type="ARBA" id="ARBA00047280"/>
    </source>
</evidence>
<name>A0A1B6HVQ7_9HEMI</name>
<accession>A0A1B6HVQ7</accession>
<evidence type="ECO:0000256" key="4">
    <source>
        <dbReference type="ARBA" id="ARBA00022692"/>
    </source>
</evidence>
<feature type="transmembrane region" description="Helical" evidence="13">
    <location>
        <begin position="48"/>
        <end position="66"/>
    </location>
</feature>
<keyword evidence="8 13" id="KW-0472">Membrane</keyword>
<dbReference type="GO" id="GO:0071586">
    <property type="term" value="P:CAAX-box protein processing"/>
    <property type="evidence" value="ECO:0007669"/>
    <property type="project" value="InterPro"/>
</dbReference>
<comment type="catalytic activity">
    <reaction evidence="10">
        <text>Hydrolyzes the peptide bond -P2-(S-farnesyl or geranylgeranyl)C-P1'-P2'-P3'-COOH where P1' and P2' are amino acids with aliphatic sidechains and P3' is any C-terminal residue.</text>
        <dbReference type="EC" id="3.4.26.1"/>
    </reaction>
</comment>